<dbReference type="PANTHER" id="PTHR34227:SF1">
    <property type="entry name" value="DIMETHYL SULFOXIDE REDUCTASE CHAPERONE-RELATED"/>
    <property type="match status" value="1"/>
</dbReference>
<dbReference type="Pfam" id="PF02613">
    <property type="entry name" value="Nitrate_red_del"/>
    <property type="match status" value="1"/>
</dbReference>
<comment type="caution">
    <text evidence="2">The sequence shown here is derived from an EMBL/GenBank/DDBJ whole genome shotgun (WGS) entry which is preliminary data.</text>
</comment>
<sequence>MPEKMKPLLGIAKAFPNAETKKVVKELVQFTDTIPSQDLDDLEIRLAADYARLFLSISKVPPHPSESIYREGTMMQYSRDEVLRTYWSFGVDKKKEFTEPEDHIAVELNFLMHLCEKATEALKNGNAKEARRYIQGQKDFLERHLVKWVPKLVKDILKTGKTPFYKAIAVLTKEYLEMDLSVTKDLLEQLMG</sequence>
<keyword evidence="1" id="KW-0143">Chaperone</keyword>
<dbReference type="AlphaFoldDB" id="X1GZC8"/>
<accession>X1GZC8</accession>
<dbReference type="InterPro" id="IPR050289">
    <property type="entry name" value="TorD/DmsD_chaperones"/>
</dbReference>
<dbReference type="SUPFAM" id="SSF89155">
    <property type="entry name" value="TorD-like"/>
    <property type="match status" value="1"/>
</dbReference>
<dbReference type="Gene3D" id="1.10.3480.10">
    <property type="entry name" value="TorD-like"/>
    <property type="match status" value="1"/>
</dbReference>
<protein>
    <submittedName>
        <fullName evidence="2">Uncharacterized protein</fullName>
    </submittedName>
</protein>
<name>X1GZC8_9ZZZZ</name>
<proteinExistence type="predicted"/>
<dbReference type="InterPro" id="IPR036411">
    <property type="entry name" value="TorD-like_sf"/>
</dbReference>
<organism evidence="2">
    <name type="scientific">marine sediment metagenome</name>
    <dbReference type="NCBI Taxonomy" id="412755"/>
    <lineage>
        <taxon>unclassified sequences</taxon>
        <taxon>metagenomes</taxon>
        <taxon>ecological metagenomes</taxon>
    </lineage>
</organism>
<dbReference type="InterPro" id="IPR020945">
    <property type="entry name" value="DMSO/NO3_reduct_chaperone"/>
</dbReference>
<dbReference type="EMBL" id="BARU01016590">
    <property type="protein sequence ID" value="GAH50210.1"/>
    <property type="molecule type" value="Genomic_DNA"/>
</dbReference>
<gene>
    <name evidence="2" type="ORF">S03H2_27568</name>
</gene>
<dbReference type="PANTHER" id="PTHR34227">
    <property type="entry name" value="CHAPERONE PROTEIN YCDY"/>
    <property type="match status" value="1"/>
</dbReference>
<evidence type="ECO:0000313" key="2">
    <source>
        <dbReference type="EMBL" id="GAH50210.1"/>
    </source>
</evidence>
<evidence type="ECO:0000256" key="1">
    <source>
        <dbReference type="ARBA" id="ARBA00023186"/>
    </source>
</evidence>
<reference evidence="2" key="1">
    <citation type="journal article" date="2014" name="Front. Microbiol.">
        <title>High frequency of phylogenetically diverse reductive dehalogenase-homologous genes in deep subseafloor sedimentary metagenomes.</title>
        <authorList>
            <person name="Kawai M."/>
            <person name="Futagami T."/>
            <person name="Toyoda A."/>
            <person name="Takaki Y."/>
            <person name="Nishi S."/>
            <person name="Hori S."/>
            <person name="Arai W."/>
            <person name="Tsubouchi T."/>
            <person name="Morono Y."/>
            <person name="Uchiyama I."/>
            <person name="Ito T."/>
            <person name="Fujiyama A."/>
            <person name="Inagaki F."/>
            <person name="Takami H."/>
        </authorList>
    </citation>
    <scope>NUCLEOTIDE SEQUENCE</scope>
    <source>
        <strain evidence="2">Expedition CK06-06</strain>
    </source>
</reference>